<evidence type="ECO:0008006" key="5">
    <source>
        <dbReference type="Google" id="ProtNLM"/>
    </source>
</evidence>
<gene>
    <name evidence="3" type="ORF">EMWEY_00022220</name>
</gene>
<evidence type="ECO:0000256" key="2">
    <source>
        <dbReference type="SAM" id="Phobius"/>
    </source>
</evidence>
<name>U6M5E3_EIMMA</name>
<reference evidence="3" key="2">
    <citation type="submission" date="2013-10" db="EMBL/GenBank/DDBJ databases">
        <authorList>
            <person name="Aslett M."/>
        </authorList>
    </citation>
    <scope>NUCLEOTIDE SEQUENCE [LARGE SCALE GENOMIC DNA]</scope>
    <source>
        <strain evidence="3">Weybridge</strain>
    </source>
</reference>
<dbReference type="AlphaFoldDB" id="U6M5E3"/>
<reference evidence="3" key="1">
    <citation type="submission" date="2013-10" db="EMBL/GenBank/DDBJ databases">
        <title>Genomic analysis of the causative agents of coccidiosis in chickens.</title>
        <authorList>
            <person name="Reid A.J."/>
            <person name="Blake D."/>
            <person name="Billington K."/>
            <person name="Browne H."/>
            <person name="Dunn M."/>
            <person name="Hung S."/>
            <person name="Kawahara F."/>
            <person name="Miranda-Saavedra D."/>
            <person name="Mourier T."/>
            <person name="Nagra H."/>
            <person name="Otto T.D."/>
            <person name="Rawlings N."/>
            <person name="Sanchez A."/>
            <person name="Sanders M."/>
            <person name="Subramaniam C."/>
            <person name="Tay Y."/>
            <person name="Dear P."/>
            <person name="Doerig C."/>
            <person name="Gruber A."/>
            <person name="Parkinson J."/>
            <person name="Shirley M."/>
            <person name="Wan K.L."/>
            <person name="Berriman M."/>
            <person name="Tomley F."/>
            <person name="Pain A."/>
        </authorList>
    </citation>
    <scope>NUCLEOTIDE SEQUENCE [LARGE SCALE GENOMIC DNA]</scope>
    <source>
        <strain evidence="3">Weybridge</strain>
    </source>
</reference>
<evidence type="ECO:0000313" key="4">
    <source>
        <dbReference type="Proteomes" id="UP000030763"/>
    </source>
</evidence>
<dbReference type="OrthoDB" id="347609at2759"/>
<accession>U6M5E3</accession>
<feature type="compositionally biased region" description="Basic and acidic residues" evidence="1">
    <location>
        <begin position="138"/>
        <end position="158"/>
    </location>
</feature>
<protein>
    <recommendedName>
        <fullName evidence="5">Transmembrane protein</fullName>
    </recommendedName>
</protein>
<sequence length="447" mass="49892">MSIPFSGQGTLKGLANPTKHTRNGRSRVRKRPFLVYLATTVSIIVILLSLAICRALLTRDRLSGATYRRLAGGGGGIDEQERYIIEGCLDLESDMGLLEQRATSRSTTDASHRLTELVSMLSEAAAAKESVKERRRRGGEAHSREQLLGDQSGSEHEGGGQVGLHTSSMQAFEGRGEFTGRVAAPLDPDSWIEAIPSIQSQPEDEERREGFLFTNDEGEPELAVASPSSKAAHTGILKNMLVAAKIRTHPYVRLPVLERGVTPRYVRASSLFEKRIRRYSPHAYLCTMRKLFAKQALNQKDVHALVKAVEELVNLAWLRSHRGPRGPSPIHIVESLGSYFMVFDSLVCAAEILGEHMQLHLWWEKFAANFDVNPLLPAPGPTRKEVAKFHKYLVKRLVAALEIYKRGERPPLPEVIALKTLLFCSPQGRHQFKNPKWDPWRDDGDCP</sequence>
<dbReference type="GeneID" id="25336208"/>
<keyword evidence="2" id="KW-0812">Transmembrane</keyword>
<keyword evidence="2" id="KW-0472">Membrane</keyword>
<evidence type="ECO:0000256" key="1">
    <source>
        <dbReference type="SAM" id="MobiDB-lite"/>
    </source>
</evidence>
<keyword evidence="4" id="KW-1185">Reference proteome</keyword>
<feature type="region of interest" description="Disordered" evidence="1">
    <location>
        <begin position="128"/>
        <end position="164"/>
    </location>
</feature>
<feature type="region of interest" description="Disordered" evidence="1">
    <location>
        <begin position="1"/>
        <end position="25"/>
    </location>
</feature>
<proteinExistence type="predicted"/>
<feature type="transmembrane region" description="Helical" evidence="2">
    <location>
        <begin position="33"/>
        <end position="57"/>
    </location>
</feature>
<evidence type="ECO:0000313" key="3">
    <source>
        <dbReference type="EMBL" id="CDJ59452.1"/>
    </source>
</evidence>
<organism evidence="3 4">
    <name type="scientific">Eimeria maxima</name>
    <name type="common">Coccidian parasite</name>
    <dbReference type="NCBI Taxonomy" id="5804"/>
    <lineage>
        <taxon>Eukaryota</taxon>
        <taxon>Sar</taxon>
        <taxon>Alveolata</taxon>
        <taxon>Apicomplexa</taxon>
        <taxon>Conoidasida</taxon>
        <taxon>Coccidia</taxon>
        <taxon>Eucoccidiorida</taxon>
        <taxon>Eimeriorina</taxon>
        <taxon>Eimeriidae</taxon>
        <taxon>Eimeria</taxon>
    </lineage>
</organism>
<dbReference type="RefSeq" id="XP_013336100.1">
    <property type="nucleotide sequence ID" value="XM_013480646.1"/>
</dbReference>
<dbReference type="Proteomes" id="UP000030763">
    <property type="component" value="Unassembled WGS sequence"/>
</dbReference>
<dbReference type="EMBL" id="HG720423">
    <property type="protein sequence ID" value="CDJ59452.1"/>
    <property type="molecule type" value="Genomic_DNA"/>
</dbReference>
<keyword evidence="2" id="KW-1133">Transmembrane helix</keyword>
<dbReference type="VEuPathDB" id="ToxoDB:EMWEY_00022220"/>
<dbReference type="OMA" id="KEQHRAN"/>